<proteinExistence type="predicted"/>
<accession>A0A9W7GNZ7</accession>
<protein>
    <submittedName>
        <fullName evidence="2">Uncharacterized protein</fullName>
    </submittedName>
</protein>
<dbReference type="AlphaFoldDB" id="A0A9W7GNZ7"/>
<sequence>MQTHTQVGFTLEGDEILVNVHGMVHSIERLYTDVIFETNKGRKFVCRSASRTNSSVLNLQVDRNLLESVSFCYEEKKKGWGRKKDSGGDVEGTTGILGIRAAVVTTHGNMTGLAGLSCIVTKFTGVDEDVAEEWTEEEMARIKNIEQMKKARELEMLSSVEANKKKTNVFLNNVGANDEGVVKGTFWNLKLEKSHSSQFEEEGTMATKFLSYEEKERRREMEEIARSRNRVDWGEWARSMEDEESEDGDGEEGGERQLEEEWQLAQKYMLLDPHVAKANVSMTPDGSLDFYEEEFGDDGEANPSVRDFLRFALDDPTASIRSLGL</sequence>
<dbReference type="EMBL" id="BRYA01000432">
    <property type="protein sequence ID" value="GMI48785.1"/>
    <property type="molecule type" value="Genomic_DNA"/>
</dbReference>
<evidence type="ECO:0000313" key="2">
    <source>
        <dbReference type="EMBL" id="GMI48785.1"/>
    </source>
</evidence>
<feature type="region of interest" description="Disordered" evidence="1">
    <location>
        <begin position="238"/>
        <end position="258"/>
    </location>
</feature>
<evidence type="ECO:0000313" key="3">
    <source>
        <dbReference type="Proteomes" id="UP001165065"/>
    </source>
</evidence>
<reference evidence="3" key="1">
    <citation type="journal article" date="2023" name="Commun. Biol.">
        <title>Genome analysis of Parmales, the sister group of diatoms, reveals the evolutionary specialization of diatoms from phago-mixotrophs to photoautotrophs.</title>
        <authorList>
            <person name="Ban H."/>
            <person name="Sato S."/>
            <person name="Yoshikawa S."/>
            <person name="Yamada K."/>
            <person name="Nakamura Y."/>
            <person name="Ichinomiya M."/>
            <person name="Sato N."/>
            <person name="Blanc-Mathieu R."/>
            <person name="Endo H."/>
            <person name="Kuwata A."/>
            <person name="Ogata H."/>
        </authorList>
    </citation>
    <scope>NUCLEOTIDE SEQUENCE [LARGE SCALE GENOMIC DNA]</scope>
</reference>
<dbReference type="OrthoDB" id="10432320at2759"/>
<keyword evidence="3" id="KW-1185">Reference proteome</keyword>
<organism evidence="2 3">
    <name type="scientific">Triparma columacea</name>
    <dbReference type="NCBI Taxonomy" id="722753"/>
    <lineage>
        <taxon>Eukaryota</taxon>
        <taxon>Sar</taxon>
        <taxon>Stramenopiles</taxon>
        <taxon>Ochrophyta</taxon>
        <taxon>Bolidophyceae</taxon>
        <taxon>Parmales</taxon>
        <taxon>Triparmaceae</taxon>
        <taxon>Triparma</taxon>
    </lineage>
</organism>
<comment type="caution">
    <text evidence="2">The sequence shown here is derived from an EMBL/GenBank/DDBJ whole genome shotgun (WGS) entry which is preliminary data.</text>
</comment>
<gene>
    <name evidence="2" type="ORF">TrCOL_g13341</name>
</gene>
<dbReference type="Proteomes" id="UP001165065">
    <property type="component" value="Unassembled WGS sequence"/>
</dbReference>
<evidence type="ECO:0000256" key="1">
    <source>
        <dbReference type="SAM" id="MobiDB-lite"/>
    </source>
</evidence>
<feature type="compositionally biased region" description="Acidic residues" evidence="1">
    <location>
        <begin position="241"/>
        <end position="252"/>
    </location>
</feature>
<name>A0A9W7GNZ7_9STRA</name>